<organism evidence="1">
    <name type="scientific">Karlodinium veneficum</name>
    <name type="common">Dinoflagellate</name>
    <name type="synonym">Karlodinium micrum</name>
    <dbReference type="NCBI Taxonomy" id="407301"/>
    <lineage>
        <taxon>Eukaryota</taxon>
        <taxon>Sar</taxon>
        <taxon>Alveolata</taxon>
        <taxon>Dinophyceae</taxon>
        <taxon>Gymnodiniales</taxon>
        <taxon>Kareniaceae</taxon>
        <taxon>Karlodinium</taxon>
    </lineage>
</organism>
<dbReference type="AlphaFoldDB" id="A7WPZ6"/>
<evidence type="ECO:0000313" key="1">
    <source>
        <dbReference type="EMBL" id="ABV22300.1"/>
    </source>
</evidence>
<accession>A7WPZ6</accession>
<sequence length="124" mass="13365">MAATFLSVQPTTQAASADFIKHIRQTLQRAQDITQAVAEAENVADEATKFCDAIKVQHNIHPKKLALNTKPNISAPPLAASLTREIQTSVVWTQTMLQMCTIAEGSSGVESGEKLKFVRSAGSQ</sequence>
<dbReference type="EMBL" id="EF134186">
    <property type="protein sequence ID" value="ABV22300.1"/>
    <property type="molecule type" value="mRNA"/>
</dbReference>
<reference evidence="1" key="1">
    <citation type="journal article" date="2007" name="Proc. Natl. Acad. Sci. U.S.A.">
        <title>Spliced leader RNA trans-splicing in dinoflagellates.</title>
        <authorList>
            <person name="Zhang H."/>
            <person name="Hou Y."/>
            <person name="Miranda L."/>
            <person name="Campbell D.A."/>
            <person name="Sturm N.R."/>
            <person name="Gaasterland T."/>
            <person name="Lin S."/>
        </authorList>
    </citation>
    <scope>NUCLEOTIDE SEQUENCE</scope>
    <source>
        <strain evidence="1">CCMP1975</strain>
    </source>
</reference>
<proteinExistence type="evidence at transcript level"/>
<protein>
    <submittedName>
        <fullName evidence="1">Uncharacterized protein</fullName>
    </submittedName>
</protein>
<name>A7WPZ6_KARVE</name>